<feature type="region of interest" description="Disordered" evidence="1">
    <location>
        <begin position="1"/>
        <end position="61"/>
    </location>
</feature>
<keyword evidence="3" id="KW-1185">Reference proteome</keyword>
<dbReference type="Proteomes" id="UP000236664">
    <property type="component" value="Unassembled WGS sequence"/>
</dbReference>
<dbReference type="OrthoDB" id="5097071at2759"/>
<name>A0A2K0W1F8_GIBNY</name>
<feature type="compositionally biased region" description="Basic and acidic residues" evidence="1">
    <location>
        <begin position="12"/>
        <end position="21"/>
    </location>
</feature>
<evidence type="ECO:0000313" key="2">
    <source>
        <dbReference type="EMBL" id="PNP76096.1"/>
    </source>
</evidence>
<comment type="caution">
    <text evidence="2">The sequence shown here is derived from an EMBL/GenBank/DDBJ whole genome shotgun (WGS) entry which is preliminary data.</text>
</comment>
<organism evidence="2 3">
    <name type="scientific">Gibberella nygamai</name>
    <name type="common">Bean root rot disease fungus</name>
    <name type="synonym">Fusarium nygamai</name>
    <dbReference type="NCBI Taxonomy" id="42673"/>
    <lineage>
        <taxon>Eukaryota</taxon>
        <taxon>Fungi</taxon>
        <taxon>Dikarya</taxon>
        <taxon>Ascomycota</taxon>
        <taxon>Pezizomycotina</taxon>
        <taxon>Sordariomycetes</taxon>
        <taxon>Hypocreomycetidae</taxon>
        <taxon>Hypocreales</taxon>
        <taxon>Nectriaceae</taxon>
        <taxon>Fusarium</taxon>
        <taxon>Fusarium fujikuroi species complex</taxon>
    </lineage>
</organism>
<evidence type="ECO:0000313" key="3">
    <source>
        <dbReference type="Proteomes" id="UP000236664"/>
    </source>
</evidence>
<feature type="compositionally biased region" description="Polar residues" evidence="1">
    <location>
        <begin position="22"/>
        <end position="32"/>
    </location>
</feature>
<accession>A0A2K0W1F8</accession>
<proteinExistence type="predicted"/>
<dbReference type="AlphaFoldDB" id="A0A2K0W1F8"/>
<reference evidence="2 3" key="1">
    <citation type="submission" date="2017-06" db="EMBL/GenBank/DDBJ databases">
        <title>Genome of Fusarium nygamai isolate CS10214.</title>
        <authorList>
            <person name="Gardiner D.M."/>
            <person name="Obanor F."/>
            <person name="Kazan K."/>
        </authorList>
    </citation>
    <scope>NUCLEOTIDE SEQUENCE [LARGE SCALE GENOMIC DNA]</scope>
    <source>
        <strain evidence="2 3">CS10214</strain>
    </source>
</reference>
<sequence length="61" mass="6396">MTSSTKNPASKATEKSDKKSDVSITKPETATKATVPAQDTKRQRKEGSANPISTFAAGKGE</sequence>
<gene>
    <name evidence="2" type="ORF">FNYG_10654</name>
</gene>
<feature type="compositionally biased region" description="Polar residues" evidence="1">
    <location>
        <begin position="1"/>
        <end position="10"/>
    </location>
</feature>
<dbReference type="EMBL" id="MTQA01000163">
    <property type="protein sequence ID" value="PNP76096.1"/>
    <property type="molecule type" value="Genomic_DNA"/>
</dbReference>
<protein>
    <submittedName>
        <fullName evidence="2">Uncharacterized protein</fullName>
    </submittedName>
</protein>
<evidence type="ECO:0000256" key="1">
    <source>
        <dbReference type="SAM" id="MobiDB-lite"/>
    </source>
</evidence>